<gene>
    <name evidence="1" type="ORF">RMCN_4133</name>
</gene>
<reference evidence="1 2" key="1">
    <citation type="journal article" date="2016" name="Genome Announc.">
        <title>Draft Genome Sequences of Five Rapidly Growing Mycobacterium Species, M. thermoresistibile, M. fortuitum subsp. acetamidolyticum, M. canariasense, M. brisbanense, and M. novocastrense.</title>
        <authorList>
            <person name="Katahira K."/>
            <person name="Ogura Y."/>
            <person name="Gotoh Y."/>
            <person name="Hayashi T."/>
        </authorList>
    </citation>
    <scope>NUCLEOTIDE SEQUENCE [LARGE SCALE GENOMIC DNA]</scope>
    <source>
        <strain evidence="1 2">JCM18114</strain>
    </source>
</reference>
<keyword evidence="2" id="KW-1185">Reference proteome</keyword>
<name>A0ABQ0KN01_MYCNV</name>
<dbReference type="EMBL" id="BCTA01000053">
    <property type="protein sequence ID" value="GAT11000.1"/>
    <property type="molecule type" value="Genomic_DNA"/>
</dbReference>
<proteinExistence type="predicted"/>
<accession>A0ABQ0KN01</accession>
<comment type="caution">
    <text evidence="1">The sequence shown here is derived from an EMBL/GenBank/DDBJ whole genome shotgun (WGS) entry which is preliminary data.</text>
</comment>
<dbReference type="RefSeq" id="WP_234787732.1">
    <property type="nucleotide sequence ID" value="NZ_BCTA01000053.1"/>
</dbReference>
<protein>
    <submittedName>
        <fullName evidence="1">Uncharacterized protein</fullName>
    </submittedName>
</protein>
<evidence type="ECO:0000313" key="1">
    <source>
        <dbReference type="EMBL" id="GAT11000.1"/>
    </source>
</evidence>
<evidence type="ECO:0000313" key="2">
    <source>
        <dbReference type="Proteomes" id="UP000069773"/>
    </source>
</evidence>
<organism evidence="1 2">
    <name type="scientific">Mycolicibacterium novocastrense</name>
    <name type="common">Mycobacterium novocastrense</name>
    <dbReference type="NCBI Taxonomy" id="59813"/>
    <lineage>
        <taxon>Bacteria</taxon>
        <taxon>Bacillati</taxon>
        <taxon>Actinomycetota</taxon>
        <taxon>Actinomycetes</taxon>
        <taxon>Mycobacteriales</taxon>
        <taxon>Mycobacteriaceae</taxon>
        <taxon>Mycolicibacterium</taxon>
    </lineage>
</organism>
<sequence length="55" mass="5803">MAAGSDVALHPGSDDAKVRHALRLHGSAPDNRTGRRAFAKGVRANLAHYRALGVI</sequence>
<dbReference type="Proteomes" id="UP000069773">
    <property type="component" value="Unassembled WGS sequence"/>
</dbReference>